<dbReference type="HOGENOM" id="CLU_3303020_0_0_3"/>
<proteinExistence type="predicted"/>
<evidence type="ECO:0000313" key="1">
    <source>
        <dbReference type="EMBL" id="ABW32433.1"/>
    </source>
</evidence>
<dbReference type="AlphaFoldDB" id="A8ZMM2"/>
<geneLocation type="plasmid" evidence="1 2">
    <name>pREB3</name>
</geneLocation>
<keyword evidence="2" id="KW-1185">Reference proteome</keyword>
<protein>
    <submittedName>
        <fullName evidence="1">Uncharacterized protein</fullName>
    </submittedName>
</protein>
<dbReference type="EMBL" id="CP000840">
    <property type="protein sequence ID" value="ABW32433.1"/>
    <property type="molecule type" value="Genomic_DNA"/>
</dbReference>
<reference evidence="1 2" key="1">
    <citation type="journal article" date="2008" name="Proc. Natl. Acad. Sci. U.S.A.">
        <title>Niche adaptation and genome expansion in the chlorophyll d-producing cyanobacterium Acaryochloris marina.</title>
        <authorList>
            <person name="Swingley W.D."/>
            <person name="Chen M."/>
            <person name="Cheung P.C."/>
            <person name="Conrad A.L."/>
            <person name="Dejesa L.C."/>
            <person name="Hao J."/>
            <person name="Honchak B.M."/>
            <person name="Karbach L.E."/>
            <person name="Kurdoglu A."/>
            <person name="Lahiri S."/>
            <person name="Mastrian S.D."/>
            <person name="Miyashita H."/>
            <person name="Page L."/>
            <person name="Ramakrishna P."/>
            <person name="Satoh S."/>
            <person name="Sattley W.M."/>
            <person name="Shimada Y."/>
            <person name="Taylor H.L."/>
            <person name="Tomo T."/>
            <person name="Tsuchiya T."/>
            <person name="Wang Z.T."/>
            <person name="Raymond J."/>
            <person name="Mimuro M."/>
            <person name="Blankenship R.E."/>
            <person name="Touchman J.W."/>
        </authorList>
    </citation>
    <scope>NUCLEOTIDE SEQUENCE [LARGE SCALE GENOMIC DNA]</scope>
    <source>
        <strain evidence="2">MBIC 11017</strain>
        <plasmid evidence="2">Plasmid pREB3</plasmid>
    </source>
</reference>
<sequence>MFDFIFIYPFTRSKFHYKKMYPNLPFIQLFVVSKYMMES</sequence>
<dbReference type="KEGG" id="amr:AM1_C0126"/>
<keyword evidence="1" id="KW-0614">Plasmid</keyword>
<gene>
    <name evidence="1" type="ordered locus">AM1_C0126</name>
</gene>
<accession>A8ZMM2</accession>
<dbReference type="Proteomes" id="UP000000268">
    <property type="component" value="Plasmid pREB3"/>
</dbReference>
<evidence type="ECO:0000313" key="2">
    <source>
        <dbReference type="Proteomes" id="UP000000268"/>
    </source>
</evidence>
<name>A8ZMM2_ACAM1</name>
<organism evidence="1 2">
    <name type="scientific">Acaryochloris marina (strain MBIC 11017)</name>
    <dbReference type="NCBI Taxonomy" id="329726"/>
    <lineage>
        <taxon>Bacteria</taxon>
        <taxon>Bacillati</taxon>
        <taxon>Cyanobacteriota</taxon>
        <taxon>Cyanophyceae</taxon>
        <taxon>Acaryochloridales</taxon>
        <taxon>Acaryochloridaceae</taxon>
        <taxon>Acaryochloris</taxon>
    </lineage>
</organism>